<dbReference type="EMBL" id="CM035428">
    <property type="protein sequence ID" value="KAH7302179.1"/>
    <property type="molecule type" value="Genomic_DNA"/>
</dbReference>
<evidence type="ECO:0000313" key="3">
    <source>
        <dbReference type="Proteomes" id="UP000825935"/>
    </source>
</evidence>
<keyword evidence="3" id="KW-1185">Reference proteome</keyword>
<feature type="transmembrane region" description="Helical" evidence="1">
    <location>
        <begin position="44"/>
        <end position="62"/>
    </location>
</feature>
<keyword evidence="1" id="KW-0472">Membrane</keyword>
<reference evidence="2 3" key="1">
    <citation type="submission" date="2021-08" db="EMBL/GenBank/DDBJ databases">
        <title>WGS assembly of Ceratopteris richardii.</title>
        <authorList>
            <person name="Marchant D.B."/>
            <person name="Chen G."/>
            <person name="Jenkins J."/>
            <person name="Shu S."/>
            <person name="Leebens-Mack J."/>
            <person name="Grimwood J."/>
            <person name="Schmutz J."/>
            <person name="Soltis P."/>
            <person name="Soltis D."/>
            <person name="Chen Z.-H."/>
        </authorList>
    </citation>
    <scope>NUCLEOTIDE SEQUENCE [LARGE SCALE GENOMIC DNA]</scope>
    <source>
        <strain evidence="2">Whitten #5841</strain>
        <tissue evidence="2">Leaf</tissue>
    </source>
</reference>
<keyword evidence="1" id="KW-1133">Transmembrane helix</keyword>
<protein>
    <submittedName>
        <fullName evidence="2">Uncharacterized protein</fullName>
    </submittedName>
</protein>
<gene>
    <name evidence="2" type="ORF">KP509_23G059800</name>
</gene>
<keyword evidence="1" id="KW-0812">Transmembrane</keyword>
<proteinExistence type="predicted"/>
<dbReference type="AlphaFoldDB" id="A0A8T2S0A0"/>
<accession>A0A8T2S0A0</accession>
<dbReference type="Proteomes" id="UP000825935">
    <property type="component" value="Chromosome 23"/>
</dbReference>
<comment type="caution">
    <text evidence="2">The sequence shown here is derived from an EMBL/GenBank/DDBJ whole genome shotgun (WGS) entry which is preliminary data.</text>
</comment>
<evidence type="ECO:0000313" key="2">
    <source>
        <dbReference type="EMBL" id="KAH7302179.1"/>
    </source>
</evidence>
<evidence type="ECO:0000256" key="1">
    <source>
        <dbReference type="SAM" id="Phobius"/>
    </source>
</evidence>
<sequence>MDSRIIRILWLLHANIFCKCNLTGRMPNFINIARVWLVPMVRCAGYWLLAVKLMRIFVLLIIRRRYVYVLWSLWACVVELKIIKLSQFGILKQAFLKSCYPM</sequence>
<organism evidence="2 3">
    <name type="scientific">Ceratopteris richardii</name>
    <name type="common">Triangle waterfern</name>
    <dbReference type="NCBI Taxonomy" id="49495"/>
    <lineage>
        <taxon>Eukaryota</taxon>
        <taxon>Viridiplantae</taxon>
        <taxon>Streptophyta</taxon>
        <taxon>Embryophyta</taxon>
        <taxon>Tracheophyta</taxon>
        <taxon>Polypodiopsida</taxon>
        <taxon>Polypodiidae</taxon>
        <taxon>Polypodiales</taxon>
        <taxon>Pteridineae</taxon>
        <taxon>Pteridaceae</taxon>
        <taxon>Parkerioideae</taxon>
        <taxon>Ceratopteris</taxon>
    </lineage>
</organism>
<name>A0A8T2S0A0_CERRI</name>